<dbReference type="OrthoDB" id="9796085at2"/>
<proteinExistence type="predicted"/>
<name>A0A6G1X7F5_9BACI</name>
<reference evidence="2 3" key="1">
    <citation type="submission" date="2019-11" db="EMBL/GenBank/DDBJ databases">
        <authorList>
            <person name="Li J."/>
        </authorList>
    </citation>
    <scope>NUCLEOTIDE SEQUENCE [LARGE SCALE GENOMIC DNA]</scope>
    <source>
        <strain evidence="2 3">J4</strain>
    </source>
</reference>
<evidence type="ECO:0000256" key="1">
    <source>
        <dbReference type="SAM" id="MobiDB-lite"/>
    </source>
</evidence>
<evidence type="ECO:0000313" key="2">
    <source>
        <dbReference type="EMBL" id="MRG86738.1"/>
    </source>
</evidence>
<comment type="caution">
    <text evidence="2">The sequence shown here is derived from an EMBL/GenBank/DDBJ whole genome shotgun (WGS) entry which is preliminary data.</text>
</comment>
<dbReference type="EMBL" id="WJNH01000006">
    <property type="protein sequence ID" value="MRG86738.1"/>
    <property type="molecule type" value="Genomic_DNA"/>
</dbReference>
<dbReference type="PANTHER" id="PTHR43564:SF2">
    <property type="entry name" value="BLR6059 PROTEIN"/>
    <property type="match status" value="1"/>
</dbReference>
<dbReference type="PANTHER" id="PTHR43564">
    <property type="entry name" value="KYNURENINE FORMAMIDASE-LIKE PROTEIN"/>
    <property type="match status" value="1"/>
</dbReference>
<dbReference type="Proteomes" id="UP000480185">
    <property type="component" value="Unassembled WGS sequence"/>
</dbReference>
<dbReference type="GO" id="GO:0004061">
    <property type="term" value="F:arylformamidase activity"/>
    <property type="evidence" value="ECO:0007669"/>
    <property type="project" value="InterPro"/>
</dbReference>
<dbReference type="RefSeq" id="WP_153728650.1">
    <property type="nucleotide sequence ID" value="NZ_WJNH01000006.1"/>
</dbReference>
<dbReference type="Pfam" id="PF04199">
    <property type="entry name" value="Cyclase"/>
    <property type="match status" value="1"/>
</dbReference>
<dbReference type="InterPro" id="IPR037175">
    <property type="entry name" value="KFase_sf"/>
</dbReference>
<feature type="region of interest" description="Disordered" evidence="1">
    <location>
        <begin position="1"/>
        <end position="31"/>
    </location>
</feature>
<organism evidence="2 3">
    <name type="scientific">Salinibacillus xinjiangensis</name>
    <dbReference type="NCBI Taxonomy" id="1229268"/>
    <lineage>
        <taxon>Bacteria</taxon>
        <taxon>Bacillati</taxon>
        <taxon>Bacillota</taxon>
        <taxon>Bacilli</taxon>
        <taxon>Bacillales</taxon>
        <taxon>Bacillaceae</taxon>
        <taxon>Salinibacillus</taxon>
    </lineage>
</organism>
<accession>A0A6G1X7F5</accession>
<gene>
    <name evidence="2" type="ORF">GH754_10490</name>
</gene>
<protein>
    <submittedName>
        <fullName evidence="2">Cyclase family protein</fullName>
    </submittedName>
</protein>
<dbReference type="GO" id="GO:0019441">
    <property type="term" value="P:L-tryptophan catabolic process to kynurenine"/>
    <property type="evidence" value="ECO:0007669"/>
    <property type="project" value="InterPro"/>
</dbReference>
<evidence type="ECO:0000313" key="3">
    <source>
        <dbReference type="Proteomes" id="UP000480185"/>
    </source>
</evidence>
<dbReference type="Gene3D" id="3.50.30.50">
    <property type="entry name" value="Putative cyclase"/>
    <property type="match status" value="1"/>
</dbReference>
<sequence>MKMIDLSVPLSPKVKEPTPPSIRYSSHDEGAEEGVQTLNQFGLNLKKEDFHREKAWATEVITASTHAGTHVDAPFHYGETSEGKPAKTIDQVPLEWFYSDGVLFDFGDKEKGYGITIEDLQEQLKQMDYNLKPNDIVLVRTGADQHIYEKDYAFCSAGVTAEATRWLIDQGIVVMGTDAWGWDIPLDIQAMNYKKDPENNRIWDAHLVGLEKEYCQIEKLANLDQIPKKHGFKVSCFPVKIESASGAWARPVAIID</sequence>
<keyword evidence="3" id="KW-1185">Reference proteome</keyword>
<dbReference type="InterPro" id="IPR007325">
    <property type="entry name" value="KFase/CYL"/>
</dbReference>
<dbReference type="AlphaFoldDB" id="A0A6G1X7F5"/>
<dbReference type="SUPFAM" id="SSF102198">
    <property type="entry name" value="Putative cyclase"/>
    <property type="match status" value="1"/>
</dbReference>